<dbReference type="EMBL" id="JAXLQG010000001">
    <property type="protein sequence ID" value="KAK5545762.1"/>
    <property type="molecule type" value="Genomic_DNA"/>
</dbReference>
<dbReference type="PANTHER" id="PTHR24305:SF223">
    <property type="entry name" value="CYTOCHROME P450-DIT2"/>
    <property type="match status" value="1"/>
</dbReference>
<keyword evidence="1" id="KW-0408">Iron</keyword>
<dbReference type="GO" id="GO:0004497">
    <property type="term" value="F:monooxygenase activity"/>
    <property type="evidence" value="ECO:0007669"/>
    <property type="project" value="InterPro"/>
</dbReference>
<dbReference type="GO" id="GO:0020037">
    <property type="term" value="F:heme binding"/>
    <property type="evidence" value="ECO:0007669"/>
    <property type="project" value="InterPro"/>
</dbReference>
<evidence type="ECO:0008006" key="5">
    <source>
        <dbReference type="Google" id="ProtNLM"/>
    </source>
</evidence>
<feature type="transmembrane region" description="Helical" evidence="2">
    <location>
        <begin position="232"/>
        <end position="249"/>
    </location>
</feature>
<evidence type="ECO:0000256" key="1">
    <source>
        <dbReference type="PIRSR" id="PIRSR602401-1"/>
    </source>
</evidence>
<protein>
    <recommendedName>
        <fullName evidence="5">Cytochrome P450</fullName>
    </recommendedName>
</protein>
<sequence>MAFWTTLIVLPLVVLTAFRSWGLLRNYLKARKLGIPIVITPVSWHDTVWGLFADRFRWIRNFPFSWWYEISLFSFAQRQRHLPHQKYGDVYVVVSPRANYIMLNDPQASLEVQSHYKNWTKPEPVYEIFTALGDNLIADNGEDWQRQRRIVNPAFREQNYKLVWEESLRQAQQWLDGRHEQSSRRATMLDVRKDMVLIALHVLSGAGFGQIHDFSSGLRDTPPGHIKSFPDALMFLLMNMFRVVVFRNVRLPKFLMPTYIQDLKDTVQDFGLYLREIVAYNRATTQGGGGGQNADIVSALVEADEAAKREAKKPGLGARAKPTHLTDDEMYGNLFLFNLAGFETTSNALTYTFPFLAANNEVQDWVGEEIDSVLQDKAVQDLDYETVFPSLVRCMAVMHETLRIFGPIANNARWPAGESQVLCTGDRDIVVPAGTYVMTNLYGLHSDPRWWGPDSLEWKPQRWIMLDPETGKETLAPPPPGAAYIPWAVGPRVCPGKKFSQVEFVAVIAMLLRSYRLKPLVIEGKMKTEEQAKQALIDVMYDTMTRVTVSMRHPENAGVVFLDR</sequence>
<reference evidence="3 4" key="1">
    <citation type="submission" date="2023-06" db="EMBL/GenBank/DDBJ databases">
        <title>Black Yeasts Isolated from many extreme environments.</title>
        <authorList>
            <person name="Coleine C."/>
            <person name="Stajich J.E."/>
            <person name="Selbmann L."/>
        </authorList>
    </citation>
    <scope>NUCLEOTIDE SEQUENCE [LARGE SCALE GENOMIC DNA]</scope>
    <source>
        <strain evidence="3 4">CCFEE 5887</strain>
    </source>
</reference>
<dbReference type="GO" id="GO:0016705">
    <property type="term" value="F:oxidoreductase activity, acting on paired donors, with incorporation or reduction of molecular oxygen"/>
    <property type="evidence" value="ECO:0007669"/>
    <property type="project" value="InterPro"/>
</dbReference>
<evidence type="ECO:0000256" key="2">
    <source>
        <dbReference type="SAM" id="Phobius"/>
    </source>
</evidence>
<dbReference type="CDD" id="cd11070">
    <property type="entry name" value="CYP56-like"/>
    <property type="match status" value="1"/>
</dbReference>
<keyword evidence="2" id="KW-1133">Transmembrane helix</keyword>
<dbReference type="Proteomes" id="UP001345827">
    <property type="component" value="Unassembled WGS sequence"/>
</dbReference>
<keyword evidence="4" id="KW-1185">Reference proteome</keyword>
<keyword evidence="1" id="KW-0349">Heme</keyword>
<dbReference type="InterPro" id="IPR001128">
    <property type="entry name" value="Cyt_P450"/>
</dbReference>
<dbReference type="PRINTS" id="PR00463">
    <property type="entry name" value="EP450I"/>
</dbReference>
<dbReference type="Pfam" id="PF00067">
    <property type="entry name" value="p450"/>
    <property type="match status" value="1"/>
</dbReference>
<keyword evidence="1" id="KW-0479">Metal-binding</keyword>
<feature type="transmembrane region" description="Helical" evidence="2">
    <location>
        <begin position="195"/>
        <end position="212"/>
    </location>
</feature>
<dbReference type="InterPro" id="IPR002401">
    <property type="entry name" value="Cyt_P450_E_grp-I"/>
</dbReference>
<dbReference type="GO" id="GO:0005506">
    <property type="term" value="F:iron ion binding"/>
    <property type="evidence" value="ECO:0007669"/>
    <property type="project" value="InterPro"/>
</dbReference>
<dbReference type="InterPro" id="IPR050121">
    <property type="entry name" value="Cytochrome_P450_monoxygenase"/>
</dbReference>
<organism evidence="3 4">
    <name type="scientific">Vermiconidia calcicola</name>
    <dbReference type="NCBI Taxonomy" id="1690605"/>
    <lineage>
        <taxon>Eukaryota</taxon>
        <taxon>Fungi</taxon>
        <taxon>Dikarya</taxon>
        <taxon>Ascomycota</taxon>
        <taxon>Pezizomycotina</taxon>
        <taxon>Dothideomycetes</taxon>
        <taxon>Dothideomycetidae</taxon>
        <taxon>Mycosphaerellales</taxon>
        <taxon>Extremaceae</taxon>
        <taxon>Vermiconidia</taxon>
    </lineage>
</organism>
<gene>
    <name evidence="3" type="ORF">LTR25_000771</name>
</gene>
<dbReference type="PANTHER" id="PTHR24305">
    <property type="entry name" value="CYTOCHROME P450"/>
    <property type="match status" value="1"/>
</dbReference>
<dbReference type="SUPFAM" id="SSF48264">
    <property type="entry name" value="Cytochrome P450"/>
    <property type="match status" value="1"/>
</dbReference>
<accession>A0AAV9QMN1</accession>
<evidence type="ECO:0000313" key="3">
    <source>
        <dbReference type="EMBL" id="KAK5545762.1"/>
    </source>
</evidence>
<proteinExistence type="predicted"/>
<keyword evidence="2" id="KW-0812">Transmembrane</keyword>
<name>A0AAV9QMN1_9PEZI</name>
<dbReference type="AlphaFoldDB" id="A0AAV9QMN1"/>
<dbReference type="Gene3D" id="1.10.630.10">
    <property type="entry name" value="Cytochrome P450"/>
    <property type="match status" value="1"/>
</dbReference>
<evidence type="ECO:0000313" key="4">
    <source>
        <dbReference type="Proteomes" id="UP001345827"/>
    </source>
</evidence>
<comment type="cofactor">
    <cofactor evidence="1">
        <name>heme</name>
        <dbReference type="ChEBI" id="CHEBI:30413"/>
    </cofactor>
</comment>
<dbReference type="InterPro" id="IPR036396">
    <property type="entry name" value="Cyt_P450_sf"/>
</dbReference>
<dbReference type="PRINTS" id="PR00385">
    <property type="entry name" value="P450"/>
</dbReference>
<keyword evidence="2" id="KW-0472">Membrane</keyword>
<feature type="binding site" description="axial binding residue" evidence="1">
    <location>
        <position position="494"/>
    </location>
    <ligand>
        <name>heme</name>
        <dbReference type="ChEBI" id="CHEBI:30413"/>
    </ligand>
    <ligandPart>
        <name>Fe</name>
        <dbReference type="ChEBI" id="CHEBI:18248"/>
    </ligandPart>
</feature>
<feature type="transmembrane region" description="Helical" evidence="2">
    <location>
        <begin position="6"/>
        <end position="24"/>
    </location>
</feature>
<comment type="caution">
    <text evidence="3">The sequence shown here is derived from an EMBL/GenBank/DDBJ whole genome shotgun (WGS) entry which is preliminary data.</text>
</comment>